<protein>
    <submittedName>
        <fullName evidence="1">Uncharacterized protein</fullName>
    </submittedName>
</protein>
<reference evidence="1" key="1">
    <citation type="submission" date="2018-02" db="EMBL/GenBank/DDBJ databases">
        <title>Rhizophora mucronata_Transcriptome.</title>
        <authorList>
            <person name="Meera S.P."/>
            <person name="Sreeshan A."/>
            <person name="Augustine A."/>
        </authorList>
    </citation>
    <scope>NUCLEOTIDE SEQUENCE</scope>
    <source>
        <tissue evidence="1">Leaf</tissue>
    </source>
</reference>
<proteinExistence type="predicted"/>
<dbReference type="AlphaFoldDB" id="A0A2P2P3Z7"/>
<sequence length="31" mass="4107">MKITIWHFPTSTQWRRFSWFFFFYRIVLLHN</sequence>
<evidence type="ECO:0000313" key="1">
    <source>
        <dbReference type="EMBL" id="MBX49452.1"/>
    </source>
</evidence>
<dbReference type="EMBL" id="GGEC01068968">
    <property type="protein sequence ID" value="MBX49452.1"/>
    <property type="molecule type" value="Transcribed_RNA"/>
</dbReference>
<name>A0A2P2P3Z7_RHIMU</name>
<organism evidence="1">
    <name type="scientific">Rhizophora mucronata</name>
    <name type="common">Asiatic mangrove</name>
    <dbReference type="NCBI Taxonomy" id="61149"/>
    <lineage>
        <taxon>Eukaryota</taxon>
        <taxon>Viridiplantae</taxon>
        <taxon>Streptophyta</taxon>
        <taxon>Embryophyta</taxon>
        <taxon>Tracheophyta</taxon>
        <taxon>Spermatophyta</taxon>
        <taxon>Magnoliopsida</taxon>
        <taxon>eudicotyledons</taxon>
        <taxon>Gunneridae</taxon>
        <taxon>Pentapetalae</taxon>
        <taxon>rosids</taxon>
        <taxon>fabids</taxon>
        <taxon>Malpighiales</taxon>
        <taxon>Rhizophoraceae</taxon>
        <taxon>Rhizophora</taxon>
    </lineage>
</organism>
<accession>A0A2P2P3Z7</accession>